<evidence type="ECO:0000256" key="11">
    <source>
        <dbReference type="ARBA" id="ARBA00022759"/>
    </source>
</evidence>
<dbReference type="SUPFAM" id="SSF53098">
    <property type="entry name" value="Ribonuclease H-like"/>
    <property type="match status" value="1"/>
</dbReference>
<evidence type="ECO:0000256" key="15">
    <source>
        <dbReference type="PROSITE-ProRule" id="PRU01319"/>
    </source>
</evidence>
<dbReference type="PANTHER" id="PTHR10954:SF23">
    <property type="entry name" value="RIBONUCLEASE"/>
    <property type="match status" value="1"/>
</dbReference>
<reference evidence="17 18" key="1">
    <citation type="journal article" date="2014" name="Int. J. Syst. Evol. Microbiol.">
        <title>Listeria floridensis sp. nov., Listeria aquatica sp. nov., Listeria cornellensis sp. nov., Listeria riparia sp. nov. and Listeria grandensis sp. nov., from agricultural and natural environments.</title>
        <authorList>
            <person name="den Bakker H.C."/>
            <person name="Warchocki S."/>
            <person name="Wright E.M."/>
            <person name="Allred A.F."/>
            <person name="Ahlstrom C."/>
            <person name="Manuel C.S."/>
            <person name="Stasiewicz M.J."/>
            <person name="Burrell A."/>
            <person name="Roof S."/>
            <person name="Strawn L."/>
            <person name="Fortes E.D."/>
            <person name="Nightingale K.K."/>
            <person name="Kephart D."/>
            <person name="Wiedmann M."/>
        </authorList>
    </citation>
    <scope>NUCLEOTIDE SEQUENCE [LARGE SCALE GENOMIC DNA]</scope>
    <source>
        <strain evidence="17 18">FSL S10-1204</strain>
    </source>
</reference>
<dbReference type="EC" id="3.1.26.4" evidence="6 14"/>
<dbReference type="Gene3D" id="3.30.310.10">
    <property type="entry name" value="TATA-Binding Protein"/>
    <property type="match status" value="1"/>
</dbReference>
<dbReference type="FunFam" id="3.30.420.10:FF:000047">
    <property type="entry name" value="Ribonuclease HIII"/>
    <property type="match status" value="1"/>
</dbReference>
<sequence>MIPIANTVIQATPSQIEAMQKAYLSFMSDKIPPGAIFAVKKAGLSITAYKSGKVMFQGVKGEMEAAKWGSPTAPKIKPSSSKSASALPVGFANKNVVGSDEVGTGDYFGPMIVAACYGDQAMMPLLKQLGVKDSKAMTDPEICAIAKKIIPVVPHSLLLLPNPKYNDLQAKGMNQGQMKAILHNRALENVIAKIQPIKPDAVLIDQFAEKNTYYRYLAKEPSIVRENVFFATKAEGLHLSVAAASIIARSRFVEAFHEMERELGISLPKGASSKVDQVAANIIDTKGIATLQQYVKWHFANTDKAKRLSHTTN</sequence>
<evidence type="ECO:0000256" key="3">
    <source>
        <dbReference type="ARBA" id="ARBA00004065"/>
    </source>
</evidence>
<evidence type="ECO:0000256" key="13">
    <source>
        <dbReference type="ARBA" id="ARBA00022842"/>
    </source>
</evidence>
<dbReference type="InterPro" id="IPR024567">
    <property type="entry name" value="RNase_HII/HIII_dom"/>
</dbReference>
<evidence type="ECO:0000313" key="17">
    <source>
        <dbReference type="EMBL" id="EUJ43520.1"/>
    </source>
</evidence>
<feature type="binding site" evidence="14 15">
    <location>
        <position position="100"/>
    </location>
    <ligand>
        <name>a divalent metal cation</name>
        <dbReference type="ChEBI" id="CHEBI:60240"/>
    </ligand>
</feature>
<comment type="similarity">
    <text evidence="5 14">Belongs to the RNase HII family. RnhC subfamily.</text>
</comment>
<dbReference type="PIRSF" id="PIRSF037748">
    <property type="entry name" value="RnhC"/>
    <property type="match status" value="1"/>
</dbReference>
<dbReference type="NCBIfam" id="TIGR00716">
    <property type="entry name" value="rnhC"/>
    <property type="match status" value="1"/>
</dbReference>
<proteinExistence type="inferred from homology"/>
<evidence type="ECO:0000256" key="12">
    <source>
        <dbReference type="ARBA" id="ARBA00022801"/>
    </source>
</evidence>
<dbReference type="Gene3D" id="3.30.420.10">
    <property type="entry name" value="Ribonuclease H-like superfamily/Ribonuclease H"/>
    <property type="match status" value="1"/>
</dbReference>
<comment type="function">
    <text evidence="3 14">Endonuclease that specifically degrades the RNA of RNA-DNA hybrids.</text>
</comment>
<dbReference type="PANTHER" id="PTHR10954">
    <property type="entry name" value="RIBONUCLEASE H2 SUBUNIT A"/>
    <property type="match status" value="1"/>
</dbReference>
<dbReference type="InterPro" id="IPR004641">
    <property type="entry name" value="RNase_HIII"/>
</dbReference>
<feature type="binding site" evidence="14 15">
    <location>
        <position position="205"/>
    </location>
    <ligand>
        <name>a divalent metal cation</name>
        <dbReference type="ChEBI" id="CHEBI:60240"/>
    </ligand>
</feature>
<dbReference type="InterPro" id="IPR012337">
    <property type="entry name" value="RNaseH-like_sf"/>
</dbReference>
<organism evidence="17 18">
    <name type="scientific">Listeria riparia FSL S10-1204</name>
    <dbReference type="NCBI Taxonomy" id="1265816"/>
    <lineage>
        <taxon>Bacteria</taxon>
        <taxon>Bacillati</taxon>
        <taxon>Bacillota</taxon>
        <taxon>Bacilli</taxon>
        <taxon>Bacillales</taxon>
        <taxon>Listeriaceae</taxon>
        <taxon>Listeria</taxon>
    </lineage>
</organism>
<dbReference type="GO" id="GO:0003723">
    <property type="term" value="F:RNA binding"/>
    <property type="evidence" value="ECO:0007669"/>
    <property type="project" value="UniProtKB-UniRule"/>
</dbReference>
<keyword evidence="11 14" id="KW-0255">Endonuclease</keyword>
<dbReference type="InterPro" id="IPR001352">
    <property type="entry name" value="RNase_HII/HIII"/>
</dbReference>
<evidence type="ECO:0000256" key="8">
    <source>
        <dbReference type="ARBA" id="ARBA00022490"/>
    </source>
</evidence>
<dbReference type="PROSITE" id="PS51975">
    <property type="entry name" value="RNASE_H_2"/>
    <property type="match status" value="1"/>
</dbReference>
<evidence type="ECO:0000256" key="1">
    <source>
        <dbReference type="ARBA" id="ARBA00000077"/>
    </source>
</evidence>
<evidence type="ECO:0000256" key="7">
    <source>
        <dbReference type="ARBA" id="ARBA00021407"/>
    </source>
</evidence>
<comment type="caution">
    <text evidence="17">The sequence shown here is derived from an EMBL/GenBank/DDBJ whole genome shotgun (WGS) entry which is preliminary data.</text>
</comment>
<dbReference type="GO" id="GO:0000287">
    <property type="term" value="F:magnesium ion binding"/>
    <property type="evidence" value="ECO:0007669"/>
    <property type="project" value="UniProtKB-UniRule"/>
</dbReference>
<protein>
    <recommendedName>
        <fullName evidence="7 14">Ribonuclease HIII</fullName>
        <shortName evidence="14">RNase HIII</shortName>
        <ecNumber evidence="6 14">3.1.26.4</ecNumber>
    </recommendedName>
</protein>
<dbReference type="Pfam" id="PF11858">
    <property type="entry name" value="DUF3378"/>
    <property type="match status" value="1"/>
</dbReference>
<dbReference type="InterPro" id="IPR036397">
    <property type="entry name" value="RNaseH_sf"/>
</dbReference>
<keyword evidence="8 14" id="KW-0963">Cytoplasm</keyword>
<evidence type="ECO:0000313" key="18">
    <source>
        <dbReference type="Proteomes" id="UP000019248"/>
    </source>
</evidence>
<evidence type="ECO:0000256" key="5">
    <source>
        <dbReference type="ARBA" id="ARBA00008378"/>
    </source>
</evidence>
<dbReference type="CDD" id="cd14796">
    <property type="entry name" value="RNAse_HIII_N"/>
    <property type="match status" value="1"/>
</dbReference>
<keyword evidence="9 14" id="KW-0540">Nuclease</keyword>
<comment type="catalytic activity">
    <reaction evidence="1 14 15">
        <text>Endonucleolytic cleavage to 5'-phosphomonoester.</text>
        <dbReference type="EC" id="3.1.26.4"/>
    </reaction>
</comment>
<dbReference type="Pfam" id="PF01351">
    <property type="entry name" value="RNase_HII"/>
    <property type="match status" value="1"/>
</dbReference>
<evidence type="ECO:0000256" key="10">
    <source>
        <dbReference type="ARBA" id="ARBA00022723"/>
    </source>
</evidence>
<dbReference type="GO" id="GO:0032299">
    <property type="term" value="C:ribonuclease H2 complex"/>
    <property type="evidence" value="ECO:0007669"/>
    <property type="project" value="TreeGrafter"/>
</dbReference>
<dbReference type="GO" id="GO:0004523">
    <property type="term" value="F:RNA-DNA hybrid ribonuclease activity"/>
    <property type="evidence" value="ECO:0007669"/>
    <property type="project" value="UniProtKB-UniRule"/>
</dbReference>
<evidence type="ECO:0000256" key="14">
    <source>
        <dbReference type="HAMAP-Rule" id="MF_00053"/>
    </source>
</evidence>
<keyword evidence="12 14" id="KW-0378">Hydrolase</keyword>
<dbReference type="GO" id="GO:0006298">
    <property type="term" value="P:mismatch repair"/>
    <property type="evidence" value="ECO:0007669"/>
    <property type="project" value="TreeGrafter"/>
</dbReference>
<comment type="subcellular location">
    <subcellularLocation>
        <location evidence="4 14">Cytoplasm</location>
    </subcellularLocation>
</comment>
<comment type="cofactor">
    <cofactor evidence="2">
        <name>Mg(2+)</name>
        <dbReference type="ChEBI" id="CHEBI:18420"/>
    </cofactor>
</comment>
<evidence type="ECO:0000256" key="6">
    <source>
        <dbReference type="ARBA" id="ARBA00012180"/>
    </source>
</evidence>
<evidence type="ECO:0000256" key="4">
    <source>
        <dbReference type="ARBA" id="ARBA00004496"/>
    </source>
</evidence>
<dbReference type="GO" id="GO:0005737">
    <property type="term" value="C:cytoplasm"/>
    <property type="evidence" value="ECO:0007669"/>
    <property type="project" value="UniProtKB-SubCell"/>
</dbReference>
<keyword evidence="13 14" id="KW-0460">Magnesium</keyword>
<dbReference type="InterPro" id="IPR012295">
    <property type="entry name" value="TBP_dom_sf"/>
</dbReference>
<feature type="domain" description="RNase H type-2" evidence="16">
    <location>
        <begin position="94"/>
        <end position="311"/>
    </location>
</feature>
<dbReference type="EMBL" id="AODL01000023">
    <property type="protein sequence ID" value="EUJ43520.1"/>
    <property type="molecule type" value="Genomic_DNA"/>
</dbReference>
<gene>
    <name evidence="14" type="primary">rnhC</name>
    <name evidence="17" type="ORF">PRIP_12759</name>
</gene>
<feature type="binding site" evidence="14 15">
    <location>
        <position position="101"/>
    </location>
    <ligand>
        <name>a divalent metal cation</name>
        <dbReference type="ChEBI" id="CHEBI:60240"/>
    </ligand>
</feature>
<dbReference type="Proteomes" id="UP000019248">
    <property type="component" value="Unassembled WGS sequence"/>
</dbReference>
<dbReference type="AlphaFoldDB" id="W7D3I5"/>
<accession>W7D3I5</accession>
<dbReference type="PATRIC" id="fig|1265816.5.peg.2521"/>
<evidence type="ECO:0000256" key="9">
    <source>
        <dbReference type="ARBA" id="ARBA00022722"/>
    </source>
</evidence>
<name>W7D3I5_9LIST</name>
<dbReference type="HAMAP" id="MF_00053">
    <property type="entry name" value="RNase_HIII"/>
    <property type="match status" value="1"/>
</dbReference>
<keyword evidence="18" id="KW-1185">Reference proteome</keyword>
<evidence type="ECO:0000256" key="2">
    <source>
        <dbReference type="ARBA" id="ARBA00001946"/>
    </source>
</evidence>
<keyword evidence="10 14" id="KW-0479">Metal-binding</keyword>
<evidence type="ECO:0000259" key="16">
    <source>
        <dbReference type="PROSITE" id="PS51975"/>
    </source>
</evidence>
<dbReference type="InterPro" id="IPR024568">
    <property type="entry name" value="RNase_HIII_N"/>
</dbReference>
<dbReference type="CDD" id="cd06590">
    <property type="entry name" value="RNase_HII_bacteria_HIII_like"/>
    <property type="match status" value="1"/>
</dbReference>
<comment type="cofactor">
    <cofactor evidence="14 15">
        <name>Mn(2+)</name>
        <dbReference type="ChEBI" id="CHEBI:29035"/>
    </cofactor>
    <cofactor evidence="14 15">
        <name>Mg(2+)</name>
        <dbReference type="ChEBI" id="CHEBI:18420"/>
    </cofactor>
    <text evidence="14 15">Manganese or magnesium. Binds 1 divalent metal ion per monomer in the absence of substrate. May bind a second metal ion after substrate binding.</text>
</comment>
<dbReference type="GO" id="GO:0043137">
    <property type="term" value="P:DNA replication, removal of RNA primer"/>
    <property type="evidence" value="ECO:0007669"/>
    <property type="project" value="TreeGrafter"/>
</dbReference>